<reference evidence="10" key="1">
    <citation type="journal article" date="2020" name="mSystems">
        <title>Genome- and Community-Level Interaction Insights into Carbon Utilization and Element Cycling Functions of Hydrothermarchaeota in Hydrothermal Sediment.</title>
        <authorList>
            <person name="Zhou Z."/>
            <person name="Liu Y."/>
            <person name="Xu W."/>
            <person name="Pan J."/>
            <person name="Luo Z.H."/>
            <person name="Li M."/>
        </authorList>
    </citation>
    <scope>NUCLEOTIDE SEQUENCE [LARGE SCALE GENOMIC DNA]</scope>
    <source>
        <strain evidence="10">SpSt-783</strain>
    </source>
</reference>
<feature type="binding site" evidence="8">
    <location>
        <position position="402"/>
    </location>
    <ligand>
        <name>[4Fe-4S] cluster</name>
        <dbReference type="ChEBI" id="CHEBI:49883"/>
        <label>2</label>
    </ligand>
</feature>
<evidence type="ECO:0000256" key="8">
    <source>
        <dbReference type="HAMAP-Rule" id="MF_00461"/>
    </source>
</evidence>
<keyword evidence="8" id="KW-0472">Membrane</keyword>
<dbReference type="AlphaFoldDB" id="A0A7C6AFV2"/>
<dbReference type="GO" id="GO:0005886">
    <property type="term" value="C:plasma membrane"/>
    <property type="evidence" value="ECO:0007669"/>
    <property type="project" value="UniProtKB-SubCell"/>
</dbReference>
<dbReference type="Pfam" id="PF13237">
    <property type="entry name" value="Fer4_10"/>
    <property type="match status" value="1"/>
</dbReference>
<dbReference type="InterPro" id="IPR017900">
    <property type="entry name" value="4Fe4S_Fe_S_CS"/>
</dbReference>
<dbReference type="NCBIfam" id="NF003454">
    <property type="entry name" value="PRK05035.1"/>
    <property type="match status" value="1"/>
</dbReference>
<dbReference type="GO" id="GO:0009055">
    <property type="term" value="F:electron transfer activity"/>
    <property type="evidence" value="ECO:0007669"/>
    <property type="project" value="InterPro"/>
</dbReference>
<dbReference type="Gene3D" id="3.30.70.20">
    <property type="match status" value="1"/>
</dbReference>
<protein>
    <recommendedName>
        <fullName evidence="8">Ion-translocating oxidoreductase complex subunit C</fullName>
        <ecNumber evidence="8">7.-.-.-</ecNumber>
    </recommendedName>
    <alternativeName>
        <fullName evidence="8">Rnf electron transport complex subunit C</fullName>
    </alternativeName>
</protein>
<dbReference type="SUPFAM" id="SSF46548">
    <property type="entry name" value="alpha-helical ferredoxin"/>
    <property type="match status" value="1"/>
</dbReference>
<feature type="binding site" evidence="8">
    <location>
        <position position="357"/>
    </location>
    <ligand>
        <name>[4Fe-4S] cluster</name>
        <dbReference type="ChEBI" id="CHEBI:49883"/>
        <label>1</label>
    </ligand>
</feature>
<dbReference type="InterPro" id="IPR011538">
    <property type="entry name" value="Nuo51_FMN-bd"/>
</dbReference>
<keyword evidence="4 8" id="KW-0677">Repeat</keyword>
<evidence type="ECO:0000256" key="5">
    <source>
        <dbReference type="ARBA" id="ARBA00022982"/>
    </source>
</evidence>
<dbReference type="Gene3D" id="3.40.50.11540">
    <property type="entry name" value="NADH-ubiquinone oxidoreductase 51kDa subunit"/>
    <property type="match status" value="1"/>
</dbReference>
<dbReference type="Pfam" id="PF10531">
    <property type="entry name" value="SLBB"/>
    <property type="match status" value="1"/>
</dbReference>
<dbReference type="NCBIfam" id="TIGR01945">
    <property type="entry name" value="rnfC"/>
    <property type="match status" value="1"/>
</dbReference>
<dbReference type="PANTHER" id="PTHR43034">
    <property type="entry name" value="ION-TRANSLOCATING OXIDOREDUCTASE COMPLEX SUBUNIT C"/>
    <property type="match status" value="1"/>
</dbReference>
<dbReference type="InterPro" id="IPR010208">
    <property type="entry name" value="Ion_transpt_RnfC/RsxC"/>
</dbReference>
<dbReference type="GO" id="GO:0022900">
    <property type="term" value="P:electron transport chain"/>
    <property type="evidence" value="ECO:0007669"/>
    <property type="project" value="UniProtKB-UniRule"/>
</dbReference>
<dbReference type="SUPFAM" id="SSF142019">
    <property type="entry name" value="Nqo1 FMN-binding domain-like"/>
    <property type="match status" value="1"/>
</dbReference>
<dbReference type="HAMAP" id="MF_00461">
    <property type="entry name" value="RsxC_RnfC"/>
    <property type="match status" value="1"/>
</dbReference>
<dbReference type="Pfam" id="PF01512">
    <property type="entry name" value="Complex1_51K"/>
    <property type="match status" value="1"/>
</dbReference>
<feature type="binding site" evidence="8">
    <location>
        <position position="399"/>
    </location>
    <ligand>
        <name>[4Fe-4S] cluster</name>
        <dbReference type="ChEBI" id="CHEBI:49883"/>
        <label>2</label>
    </ligand>
</feature>
<dbReference type="Gene3D" id="3.10.20.600">
    <property type="match status" value="1"/>
</dbReference>
<dbReference type="GO" id="GO:0051539">
    <property type="term" value="F:4 iron, 4 sulfur cluster binding"/>
    <property type="evidence" value="ECO:0007669"/>
    <property type="project" value="UniProtKB-KW"/>
</dbReference>
<dbReference type="InterPro" id="IPR026902">
    <property type="entry name" value="RnfC_N"/>
</dbReference>
<dbReference type="Pfam" id="PF13375">
    <property type="entry name" value="RnfC_N"/>
    <property type="match status" value="1"/>
</dbReference>
<name>A0A7C6AFV2_UNCW3</name>
<evidence type="ECO:0000256" key="4">
    <source>
        <dbReference type="ARBA" id="ARBA00022737"/>
    </source>
</evidence>
<comment type="function">
    <text evidence="8">Part of a membrane-bound complex that couples electron transfer with translocation of ions across the membrane.</text>
</comment>
<keyword evidence="6 8" id="KW-0408">Iron</keyword>
<proteinExistence type="inferred from homology"/>
<comment type="cofactor">
    <cofactor evidence="8">
        <name>[4Fe-4S] cluster</name>
        <dbReference type="ChEBI" id="CHEBI:49883"/>
    </cofactor>
    <text evidence="8">Binds 2 [4Fe-4S] clusters per subunit.</text>
</comment>
<evidence type="ECO:0000256" key="6">
    <source>
        <dbReference type="ARBA" id="ARBA00023004"/>
    </source>
</evidence>
<dbReference type="InterPro" id="IPR037225">
    <property type="entry name" value="Nuo51_FMN-bd_sf"/>
</dbReference>
<evidence type="ECO:0000256" key="7">
    <source>
        <dbReference type="ARBA" id="ARBA00023014"/>
    </source>
</evidence>
<dbReference type="PROSITE" id="PS00198">
    <property type="entry name" value="4FE4S_FER_1"/>
    <property type="match status" value="2"/>
</dbReference>
<comment type="subcellular location">
    <subcellularLocation>
        <location evidence="8">Cell membrane</location>
        <topology evidence="8">Peripheral membrane protein</topology>
    </subcellularLocation>
</comment>
<keyword evidence="3 8" id="KW-0479">Metal-binding</keyword>
<feature type="binding site" evidence="8">
    <location>
        <position position="367"/>
    </location>
    <ligand>
        <name>[4Fe-4S] cluster</name>
        <dbReference type="ChEBI" id="CHEBI:49883"/>
        <label>2</label>
    </ligand>
</feature>
<feature type="binding site" evidence="8">
    <location>
        <position position="406"/>
    </location>
    <ligand>
        <name>[4Fe-4S] cluster</name>
        <dbReference type="ChEBI" id="CHEBI:49883"/>
        <label>1</label>
    </ligand>
</feature>
<feature type="binding site" evidence="8">
    <location>
        <position position="396"/>
    </location>
    <ligand>
        <name>[4Fe-4S] cluster</name>
        <dbReference type="ChEBI" id="CHEBI:49883"/>
        <label>2</label>
    </ligand>
</feature>
<feature type="binding site" evidence="8">
    <location>
        <position position="360"/>
    </location>
    <ligand>
        <name>[4Fe-4S] cluster</name>
        <dbReference type="ChEBI" id="CHEBI:49883"/>
        <label>1</label>
    </ligand>
</feature>
<dbReference type="EMBL" id="DTHJ01000070">
    <property type="protein sequence ID" value="HHS62652.1"/>
    <property type="molecule type" value="Genomic_DNA"/>
</dbReference>
<evidence type="ECO:0000256" key="1">
    <source>
        <dbReference type="ARBA" id="ARBA00022448"/>
    </source>
</evidence>
<feature type="domain" description="4Fe-4S ferredoxin-type" evidence="9">
    <location>
        <begin position="385"/>
        <end position="415"/>
    </location>
</feature>
<keyword evidence="8" id="KW-1003">Cell membrane</keyword>
<keyword evidence="2 8" id="KW-0004">4Fe-4S</keyword>
<comment type="similarity">
    <text evidence="8">Belongs to the 4Fe4S bacterial-type ferredoxin family. RnfC subfamily.</text>
</comment>
<gene>
    <name evidence="10" type="primary">rsxC</name>
    <name evidence="8" type="synonym">rnfC</name>
    <name evidence="10" type="ORF">ENV70_03410</name>
</gene>
<comment type="subunit">
    <text evidence="8">The complex is composed of six subunits: RnfA, RnfB, RnfC, RnfD, RnfE and RnfG.</text>
</comment>
<dbReference type="GO" id="GO:0046872">
    <property type="term" value="F:metal ion binding"/>
    <property type="evidence" value="ECO:0007669"/>
    <property type="project" value="UniProtKB-KW"/>
</dbReference>
<keyword evidence="8" id="KW-1278">Translocase</keyword>
<evidence type="ECO:0000256" key="2">
    <source>
        <dbReference type="ARBA" id="ARBA00022485"/>
    </source>
</evidence>
<dbReference type="InterPro" id="IPR019554">
    <property type="entry name" value="Soluble_ligand-bd"/>
</dbReference>
<comment type="caution">
    <text evidence="10">The sequence shown here is derived from an EMBL/GenBank/DDBJ whole genome shotgun (WGS) entry which is preliminary data.</text>
</comment>
<evidence type="ECO:0000256" key="3">
    <source>
        <dbReference type="ARBA" id="ARBA00022723"/>
    </source>
</evidence>
<dbReference type="PROSITE" id="PS51379">
    <property type="entry name" value="4FE4S_FER_2"/>
    <property type="match status" value="2"/>
</dbReference>
<keyword evidence="7 8" id="KW-0411">Iron-sulfur</keyword>
<dbReference type="InterPro" id="IPR017896">
    <property type="entry name" value="4Fe4S_Fe-S-bd"/>
</dbReference>
<feature type="binding site" evidence="8">
    <location>
        <position position="363"/>
    </location>
    <ligand>
        <name>[4Fe-4S] cluster</name>
        <dbReference type="ChEBI" id="CHEBI:49883"/>
        <label>1</label>
    </ligand>
</feature>
<feature type="domain" description="4Fe-4S ferredoxin-type" evidence="9">
    <location>
        <begin position="347"/>
        <end position="378"/>
    </location>
</feature>
<dbReference type="EC" id="7.-.-.-" evidence="8"/>
<accession>A0A7C6AFV2</accession>
<organism evidence="10">
    <name type="scientific">candidate division WOR-3 bacterium</name>
    <dbReference type="NCBI Taxonomy" id="2052148"/>
    <lineage>
        <taxon>Bacteria</taxon>
        <taxon>Bacteria division WOR-3</taxon>
    </lineage>
</organism>
<keyword evidence="5 8" id="KW-0249">Electron transport</keyword>
<keyword evidence="1 8" id="KW-0813">Transport</keyword>
<evidence type="ECO:0000259" key="9">
    <source>
        <dbReference type="PROSITE" id="PS51379"/>
    </source>
</evidence>
<evidence type="ECO:0000313" key="10">
    <source>
        <dbReference type="EMBL" id="HHS62652.1"/>
    </source>
</evidence>
<sequence>MIHTIKSGVFLKKEKSLLDLPIEVMPVPQKVYIHFCQHKGTPAIPLVKPGDSVKIGTKIGESGSKISSSIHSSVAGKVVDIRLHPHPILGAGLCCIIESDYSDNWDQKFIDADYQSLNINELLERIKNAGIVGLGGGGFPTDIKLSATKDKKIERLIINGCESEPNLSADFRIMMEYPGSVAEGARIIQRIINASEMLFVLPKIYKQAFELLKKEGVEVKVLPGRFPQGSERLLIKEVANKIIPMDRLPFEMGFMVQNVGTCYGVFQAVKYSKPLIERVITVSGNGIKKPKNLLVKIGTPLSDIIQYCGGLNGNLKKVIFGGLMTGNAQFSLDTPVIKTTNGIVFQNSLKEEEETECVRCGKCIDVCPIGLLPRIIYHYIKQNDFVNAVDYGLKECIECGCCGYICPSLIPLVHYFKFAKMRIANG</sequence>
<dbReference type="PANTHER" id="PTHR43034:SF2">
    <property type="entry name" value="ION-TRANSLOCATING OXIDOREDUCTASE COMPLEX SUBUNIT C"/>
    <property type="match status" value="1"/>
</dbReference>